<evidence type="ECO:0000256" key="1">
    <source>
        <dbReference type="ARBA" id="ARBA00000085"/>
    </source>
</evidence>
<dbReference type="EMBL" id="FMSV02000558">
    <property type="protein sequence ID" value="SEH09199.1"/>
    <property type="molecule type" value="Genomic_DNA"/>
</dbReference>
<dbReference type="Proteomes" id="UP000236724">
    <property type="component" value="Unassembled WGS sequence"/>
</dbReference>
<accession>A0A1H6FJW8</accession>
<dbReference type="InterPro" id="IPR036097">
    <property type="entry name" value="HisK_dim/P_sf"/>
</dbReference>
<dbReference type="InterPro" id="IPR003661">
    <property type="entry name" value="HisK_dim/P_dom"/>
</dbReference>
<dbReference type="SUPFAM" id="SSF103190">
    <property type="entry name" value="Sensory domain-like"/>
    <property type="match status" value="2"/>
</dbReference>
<keyword evidence="4" id="KW-1003">Cell membrane</keyword>
<proteinExistence type="predicted"/>
<evidence type="ECO:0000256" key="2">
    <source>
        <dbReference type="ARBA" id="ARBA00004651"/>
    </source>
</evidence>
<dbReference type="SUPFAM" id="SSF47384">
    <property type="entry name" value="Homodimeric domain of signal transducing histidine kinase"/>
    <property type="match status" value="1"/>
</dbReference>
<evidence type="ECO:0000259" key="13">
    <source>
        <dbReference type="PROSITE" id="PS50109"/>
    </source>
</evidence>
<evidence type="ECO:0000256" key="9">
    <source>
        <dbReference type="ARBA" id="ARBA00022989"/>
    </source>
</evidence>
<comment type="subcellular location">
    <subcellularLocation>
        <location evidence="2">Cell membrane</location>
        <topology evidence="2">Multi-pass membrane protein</topology>
    </subcellularLocation>
</comment>
<dbReference type="EMBL" id="FMSV02000561">
    <property type="protein sequence ID" value="SEH09324.1"/>
    <property type="molecule type" value="Genomic_DNA"/>
</dbReference>
<evidence type="ECO:0000256" key="7">
    <source>
        <dbReference type="ARBA" id="ARBA00022692"/>
    </source>
</evidence>
<dbReference type="Pfam" id="PF00672">
    <property type="entry name" value="HAMP"/>
    <property type="match status" value="1"/>
</dbReference>
<evidence type="ECO:0000313" key="17">
    <source>
        <dbReference type="Proteomes" id="UP000236724"/>
    </source>
</evidence>
<dbReference type="PANTHER" id="PTHR45436">
    <property type="entry name" value="SENSOR HISTIDINE KINASE YKOH"/>
    <property type="match status" value="1"/>
</dbReference>
<dbReference type="OrthoDB" id="9772100at2"/>
<dbReference type="InterPro" id="IPR003594">
    <property type="entry name" value="HATPase_dom"/>
</dbReference>
<dbReference type="PROSITE" id="PS50109">
    <property type="entry name" value="HIS_KIN"/>
    <property type="match status" value="1"/>
</dbReference>
<dbReference type="GO" id="GO:0005886">
    <property type="term" value="C:plasma membrane"/>
    <property type="evidence" value="ECO:0007669"/>
    <property type="project" value="UniProtKB-SubCell"/>
</dbReference>
<feature type="coiled-coil region" evidence="12">
    <location>
        <begin position="387"/>
        <end position="414"/>
    </location>
</feature>
<dbReference type="InterPro" id="IPR029151">
    <property type="entry name" value="Sensor-like_sf"/>
</dbReference>
<dbReference type="Gene3D" id="1.10.287.130">
    <property type="match status" value="1"/>
</dbReference>
<dbReference type="SMART" id="SM00388">
    <property type="entry name" value="HisKA"/>
    <property type="match status" value="1"/>
</dbReference>
<dbReference type="SMART" id="SM00304">
    <property type="entry name" value="HAMP"/>
    <property type="match status" value="1"/>
</dbReference>
<dbReference type="RefSeq" id="WP_103922668.1">
    <property type="nucleotide sequence ID" value="NZ_FMSV02000558.1"/>
</dbReference>
<keyword evidence="5" id="KW-0597">Phosphoprotein</keyword>
<feature type="domain" description="HAMP" evidence="14">
    <location>
        <begin position="348"/>
        <end position="399"/>
    </location>
</feature>
<dbReference type="Pfam" id="PF02518">
    <property type="entry name" value="HATPase_c"/>
    <property type="match status" value="1"/>
</dbReference>
<name>A0A1H6FJW8_9GAMM</name>
<evidence type="ECO:0000256" key="5">
    <source>
        <dbReference type="ARBA" id="ARBA00022553"/>
    </source>
</evidence>
<evidence type="ECO:0000313" key="15">
    <source>
        <dbReference type="EMBL" id="SEH09199.1"/>
    </source>
</evidence>
<dbReference type="InterPro" id="IPR048760">
    <property type="entry name" value="VP0354-like_sensor_dom"/>
</dbReference>
<dbReference type="Pfam" id="PF21623">
    <property type="entry name" value="HK_sensor_dom_bact"/>
    <property type="match status" value="1"/>
</dbReference>
<protein>
    <recommendedName>
        <fullName evidence="3">histidine kinase</fullName>
        <ecNumber evidence="3">2.7.13.3</ecNumber>
    </recommendedName>
</protein>
<dbReference type="Pfam" id="PF00512">
    <property type="entry name" value="HisKA"/>
    <property type="match status" value="1"/>
</dbReference>
<evidence type="ECO:0000256" key="8">
    <source>
        <dbReference type="ARBA" id="ARBA00022777"/>
    </source>
</evidence>
<evidence type="ECO:0000256" key="3">
    <source>
        <dbReference type="ARBA" id="ARBA00012438"/>
    </source>
</evidence>
<evidence type="ECO:0000259" key="14">
    <source>
        <dbReference type="PROSITE" id="PS50885"/>
    </source>
</evidence>
<keyword evidence="6 16" id="KW-0808">Transferase</keyword>
<keyword evidence="12" id="KW-0175">Coiled coil</keyword>
<evidence type="ECO:0000256" key="6">
    <source>
        <dbReference type="ARBA" id="ARBA00022679"/>
    </source>
</evidence>
<dbReference type="Gene3D" id="3.30.565.10">
    <property type="entry name" value="Histidine kinase-like ATPase, C-terminal domain"/>
    <property type="match status" value="1"/>
</dbReference>
<evidence type="ECO:0000256" key="4">
    <source>
        <dbReference type="ARBA" id="ARBA00022475"/>
    </source>
</evidence>
<dbReference type="Gene3D" id="3.30.450.20">
    <property type="entry name" value="PAS domain"/>
    <property type="match status" value="1"/>
</dbReference>
<organism evidence="16 17">
    <name type="scientific">Candidatus Venteria ishoeyi</name>
    <dbReference type="NCBI Taxonomy" id="1899563"/>
    <lineage>
        <taxon>Bacteria</taxon>
        <taxon>Pseudomonadati</taxon>
        <taxon>Pseudomonadota</taxon>
        <taxon>Gammaproteobacteria</taxon>
        <taxon>Thiotrichales</taxon>
        <taxon>Thiotrichaceae</taxon>
        <taxon>Venteria</taxon>
    </lineage>
</organism>
<evidence type="ECO:0000256" key="10">
    <source>
        <dbReference type="ARBA" id="ARBA00023012"/>
    </source>
</evidence>
<dbReference type="InterPro" id="IPR004358">
    <property type="entry name" value="Sig_transdc_His_kin-like_C"/>
</dbReference>
<dbReference type="PRINTS" id="PR00344">
    <property type="entry name" value="BCTRLSENSOR"/>
</dbReference>
<dbReference type="SUPFAM" id="SSF55874">
    <property type="entry name" value="ATPase domain of HSP90 chaperone/DNA topoisomerase II/histidine kinase"/>
    <property type="match status" value="1"/>
</dbReference>
<keyword evidence="17" id="KW-1185">Reference proteome</keyword>
<keyword evidence="8" id="KW-0418">Kinase</keyword>
<gene>
    <name evidence="16" type="primary">zraS_4</name>
    <name evidence="15" type="synonym">zraS_3</name>
    <name evidence="15" type="ORF">MBHS_05093</name>
    <name evidence="16" type="ORF">MBHS_05219</name>
</gene>
<dbReference type="InterPro" id="IPR050428">
    <property type="entry name" value="TCS_sensor_his_kinase"/>
</dbReference>
<dbReference type="InterPro" id="IPR036890">
    <property type="entry name" value="HATPase_C_sf"/>
</dbReference>
<keyword evidence="10" id="KW-0902">Two-component regulatory system</keyword>
<dbReference type="SMART" id="SM00387">
    <property type="entry name" value="HATPase_c"/>
    <property type="match status" value="1"/>
</dbReference>
<evidence type="ECO:0000256" key="11">
    <source>
        <dbReference type="ARBA" id="ARBA00023136"/>
    </source>
</evidence>
<dbReference type="InterPro" id="IPR005467">
    <property type="entry name" value="His_kinase_dom"/>
</dbReference>
<dbReference type="GO" id="GO:0000155">
    <property type="term" value="F:phosphorelay sensor kinase activity"/>
    <property type="evidence" value="ECO:0007669"/>
    <property type="project" value="InterPro"/>
</dbReference>
<dbReference type="Gene3D" id="6.10.340.10">
    <property type="match status" value="1"/>
</dbReference>
<reference evidence="16 17" key="1">
    <citation type="submission" date="2016-10" db="EMBL/GenBank/DDBJ databases">
        <authorList>
            <person name="de Groot N.N."/>
        </authorList>
    </citation>
    <scope>NUCLEOTIDE SEQUENCE [LARGE SCALE GENOMIC DNA]</scope>
    <source>
        <strain evidence="16">MBHS1</strain>
    </source>
</reference>
<dbReference type="CDD" id="cd00082">
    <property type="entry name" value="HisKA"/>
    <property type="match status" value="1"/>
</dbReference>
<dbReference type="AlphaFoldDB" id="A0A1H6FJW8"/>
<evidence type="ECO:0000313" key="16">
    <source>
        <dbReference type="EMBL" id="SEH09324.1"/>
    </source>
</evidence>
<feature type="domain" description="Histidine kinase" evidence="13">
    <location>
        <begin position="423"/>
        <end position="631"/>
    </location>
</feature>
<dbReference type="InterPro" id="IPR003660">
    <property type="entry name" value="HAMP_dom"/>
</dbReference>
<sequence>MRLQQKLFLSISALALLPLLILQFGVVGRNEQILEEQMRQEVLAVLDKLAGELQTLIRGQQSLVQGLAEVPTVREFVASLEESEATPDYFNRAEKLESFFLNYQTVVPPIQGLRVFDSNGNTLVKVKEDHVDKPLNDLPNGRRFVANHGQTGFFQVVAKPLSSDGIGMSNFELGQVKPQDDFCPSMLRYVTPLENRLERAGYLVVNFWGKGLDQLIQKASLQLQKQILMSEISPQNPVRDGVYLYHPDGDMRFGNQTDKNYRLSLDLEKDVWWEITGGNERGDVAGEQTQVFYLKLRPYPERDIQWLLTVETDRKSFLGPIHNVQRTIWTLLVVVFLLTLILARWSAAVLARPLNRFVEMLTRYGNGEKVRCQENRRDEMGAVGKAFNRLIDNLAEAEQKRQQAEAVANQTARLATVGELAAGVAHEINNPLNNMMSLLDIINKEPLPGGVREDLDLLRQENRRCAEVVQGLLDFSRPKPPLIRQVDMLEVVEDSVRLLHKRARTLNIELQIVSAPQGAYVKADPAQIQQVLVNILLNAIHISPPDSSIDIYLKADEKCLECRVEDYGKGVAPQELSKIFQPFYTTKQDRGGTGLGLSVSYAIIMRHNGEIRGELRPGGGLAVCFRLPRWREIDDETKLLEVSDA</sequence>
<keyword evidence="11" id="KW-0472">Membrane</keyword>
<keyword evidence="9" id="KW-1133">Transmembrane helix</keyword>
<comment type="catalytic activity">
    <reaction evidence="1">
        <text>ATP + protein L-histidine = ADP + protein N-phospho-L-histidine.</text>
        <dbReference type="EC" id="2.7.13.3"/>
    </reaction>
</comment>
<dbReference type="EC" id="2.7.13.3" evidence="3"/>
<evidence type="ECO:0000256" key="12">
    <source>
        <dbReference type="SAM" id="Coils"/>
    </source>
</evidence>
<dbReference type="PANTHER" id="PTHR45436:SF5">
    <property type="entry name" value="SENSOR HISTIDINE KINASE TRCS"/>
    <property type="match status" value="1"/>
</dbReference>
<dbReference type="PROSITE" id="PS50885">
    <property type="entry name" value="HAMP"/>
    <property type="match status" value="1"/>
</dbReference>
<dbReference type="CDD" id="cd06225">
    <property type="entry name" value="HAMP"/>
    <property type="match status" value="1"/>
</dbReference>
<keyword evidence="7" id="KW-0812">Transmembrane</keyword>